<dbReference type="Pfam" id="PF03749">
    <property type="entry name" value="SfsA"/>
    <property type="match status" value="1"/>
</dbReference>
<dbReference type="InterPro" id="IPR040452">
    <property type="entry name" value="SfsA_C"/>
</dbReference>
<accession>A0A521DTE4</accession>
<gene>
    <name evidence="1" type="primary">sfsA</name>
    <name evidence="4" type="ORF">SAMN06265173_11288</name>
</gene>
<comment type="similarity">
    <text evidence="1">Belongs to the SfsA family.</text>
</comment>
<feature type="domain" description="Sugar fermentation stimulation protein C-terminal" evidence="2">
    <location>
        <begin position="84"/>
        <end position="222"/>
    </location>
</feature>
<dbReference type="Gene3D" id="3.40.1350.60">
    <property type="match status" value="1"/>
</dbReference>
<evidence type="ECO:0000313" key="5">
    <source>
        <dbReference type="Proteomes" id="UP000316030"/>
    </source>
</evidence>
<dbReference type="AlphaFoldDB" id="A0A521DTE4"/>
<dbReference type="InterPro" id="IPR005224">
    <property type="entry name" value="SfsA"/>
</dbReference>
<evidence type="ECO:0000259" key="2">
    <source>
        <dbReference type="Pfam" id="PF03749"/>
    </source>
</evidence>
<dbReference type="HAMAP" id="MF_00095">
    <property type="entry name" value="SfsA"/>
    <property type="match status" value="1"/>
</dbReference>
<protein>
    <recommendedName>
        <fullName evidence="1">Sugar fermentation stimulation protein homolog</fullName>
    </recommendedName>
</protein>
<dbReference type="PANTHER" id="PTHR30545">
    <property type="entry name" value="SUGAR FERMENTATION STIMULATION PROTEIN A"/>
    <property type="match status" value="1"/>
</dbReference>
<sequence length="245" mass="26343">MRFPTPLVPATLIRRYKRFLADCVLEDGREVTAHCANPGSMMGLAEPGMRIWLEPNDDPKKKLKFGWRLVEHEGGHFTGVDTSVPNRALRIALETGVVPGLTGYDSVRAEVKYGQNSRIDFLLTGAGRPDTYVEVKSVTLSRQPGLAEFPDSVTVRGTKHLGELAQMAEQGHRAVMLYLVQRTDAQAFTLAADIDPAYAAAYDLACAAGVEVLVFGTRITPDGVDLGAALPLCGTASTGRTGPCA</sequence>
<keyword evidence="5" id="KW-1185">Reference proteome</keyword>
<dbReference type="Pfam" id="PF17746">
    <property type="entry name" value="SfsA_N"/>
    <property type="match status" value="1"/>
</dbReference>
<dbReference type="OrthoDB" id="9802365at2"/>
<dbReference type="InterPro" id="IPR041465">
    <property type="entry name" value="SfsA_N"/>
</dbReference>
<dbReference type="PANTHER" id="PTHR30545:SF2">
    <property type="entry name" value="SUGAR FERMENTATION STIMULATION PROTEIN A"/>
    <property type="match status" value="1"/>
</dbReference>
<dbReference type="CDD" id="cd22359">
    <property type="entry name" value="SfsA-like_bacterial"/>
    <property type="match status" value="1"/>
</dbReference>
<evidence type="ECO:0000313" key="4">
    <source>
        <dbReference type="EMBL" id="SMO75033.1"/>
    </source>
</evidence>
<dbReference type="EMBL" id="FXTO01000012">
    <property type="protein sequence ID" value="SMO75033.1"/>
    <property type="molecule type" value="Genomic_DNA"/>
</dbReference>
<feature type="domain" description="SfsA N-terminal OB" evidence="3">
    <location>
        <begin position="13"/>
        <end position="75"/>
    </location>
</feature>
<organism evidence="4 5">
    <name type="scientific">Thalassovita litoralis</name>
    <dbReference type="NCBI Taxonomy" id="1010611"/>
    <lineage>
        <taxon>Bacteria</taxon>
        <taxon>Pseudomonadati</taxon>
        <taxon>Pseudomonadota</taxon>
        <taxon>Alphaproteobacteria</taxon>
        <taxon>Rhodobacterales</taxon>
        <taxon>Roseobacteraceae</taxon>
        <taxon>Thalassovita</taxon>
    </lineage>
</organism>
<evidence type="ECO:0000256" key="1">
    <source>
        <dbReference type="HAMAP-Rule" id="MF_00095"/>
    </source>
</evidence>
<proteinExistence type="inferred from homology"/>
<dbReference type="RefSeq" id="WP_142493491.1">
    <property type="nucleotide sequence ID" value="NZ_FXTO01000012.1"/>
</dbReference>
<evidence type="ECO:0000259" key="3">
    <source>
        <dbReference type="Pfam" id="PF17746"/>
    </source>
</evidence>
<dbReference type="GO" id="GO:0003677">
    <property type="term" value="F:DNA binding"/>
    <property type="evidence" value="ECO:0007669"/>
    <property type="project" value="InterPro"/>
</dbReference>
<name>A0A521DTE4_9RHOB</name>
<dbReference type="NCBIfam" id="TIGR00230">
    <property type="entry name" value="sfsA"/>
    <property type="match status" value="1"/>
</dbReference>
<dbReference type="Gene3D" id="2.40.50.580">
    <property type="match status" value="1"/>
</dbReference>
<dbReference type="Proteomes" id="UP000316030">
    <property type="component" value="Unassembled WGS sequence"/>
</dbReference>
<reference evidence="4 5" key="1">
    <citation type="submission" date="2017-05" db="EMBL/GenBank/DDBJ databases">
        <authorList>
            <person name="Varghese N."/>
            <person name="Submissions S."/>
        </authorList>
    </citation>
    <scope>NUCLEOTIDE SEQUENCE [LARGE SCALE GENOMIC DNA]</scope>
    <source>
        <strain evidence="4 5">DSM 29506</strain>
    </source>
</reference>